<dbReference type="PANTHER" id="PTHR47843">
    <property type="entry name" value="BTB DOMAIN-CONTAINING PROTEIN-RELATED"/>
    <property type="match status" value="1"/>
</dbReference>
<dbReference type="Gene3D" id="3.30.710.10">
    <property type="entry name" value="Potassium Channel Kv1.1, Chain A"/>
    <property type="match status" value="1"/>
</dbReference>
<keyword evidence="3" id="KW-1185">Reference proteome</keyword>
<evidence type="ECO:0000313" key="3">
    <source>
        <dbReference type="Proteomes" id="UP000824998"/>
    </source>
</evidence>
<dbReference type="AlphaFoldDB" id="A0A9P8C0P9"/>
<dbReference type="InterPro" id="IPR011333">
    <property type="entry name" value="SKP1/BTB/POZ_sf"/>
</dbReference>
<dbReference type="OrthoDB" id="9997739at2759"/>
<sequence length="311" mass="33928">MQVSFKEMLTSRIFKFIIGPDEVPMVVHETVLAEQSPALAALMRGGMAESVAGECRWMDVDQGTFARLAQFAYTGDYSIPNGSTGQAVVEAKSSPAPALRTLHRSPHSITSLPSPGPELSAFYYLTHKPKEEWEGHGHIFSSKDGKKSKNGPLSPFRPALTPAFVMFSCLKYPLSQSRSSRCTCEPPMDDGPVENSGEVLLAHASLYVLAEKWGVNDLNMLALSKLHRTLSTLSLDKSGVQEVINLTRYTYSDGVTPDLETGMDGLRNLICLYIAANVGVVSEQDSFTDLIEDGGAFVRDIWKLVVPRGPS</sequence>
<accession>A0A9P8C0P9</accession>
<organism evidence="2 3">
    <name type="scientific">Amylocarpus encephaloides</name>
    <dbReference type="NCBI Taxonomy" id="45428"/>
    <lineage>
        <taxon>Eukaryota</taxon>
        <taxon>Fungi</taxon>
        <taxon>Dikarya</taxon>
        <taxon>Ascomycota</taxon>
        <taxon>Pezizomycotina</taxon>
        <taxon>Leotiomycetes</taxon>
        <taxon>Helotiales</taxon>
        <taxon>Helotiales incertae sedis</taxon>
        <taxon>Amylocarpus</taxon>
    </lineage>
</organism>
<dbReference type="EMBL" id="MU251959">
    <property type="protein sequence ID" value="KAG9228376.1"/>
    <property type="molecule type" value="Genomic_DNA"/>
</dbReference>
<reference evidence="2" key="1">
    <citation type="journal article" date="2021" name="IMA Fungus">
        <title>Genomic characterization of three marine fungi, including Emericellopsis atlantica sp. nov. with signatures of a generalist lifestyle and marine biomass degradation.</title>
        <authorList>
            <person name="Hagestad O.C."/>
            <person name="Hou L."/>
            <person name="Andersen J.H."/>
            <person name="Hansen E.H."/>
            <person name="Altermark B."/>
            <person name="Li C."/>
            <person name="Kuhnert E."/>
            <person name="Cox R.J."/>
            <person name="Crous P.W."/>
            <person name="Spatafora J.W."/>
            <person name="Lail K."/>
            <person name="Amirebrahimi M."/>
            <person name="Lipzen A."/>
            <person name="Pangilinan J."/>
            <person name="Andreopoulos W."/>
            <person name="Hayes R.D."/>
            <person name="Ng V."/>
            <person name="Grigoriev I.V."/>
            <person name="Jackson S.A."/>
            <person name="Sutton T.D.S."/>
            <person name="Dobson A.D.W."/>
            <person name="Rama T."/>
        </authorList>
    </citation>
    <scope>NUCLEOTIDE SEQUENCE</scope>
    <source>
        <strain evidence="2">TRa018bII</strain>
    </source>
</reference>
<evidence type="ECO:0000259" key="1">
    <source>
        <dbReference type="PROSITE" id="PS50097"/>
    </source>
</evidence>
<name>A0A9P8C0P9_9HELO</name>
<protein>
    <recommendedName>
        <fullName evidence="1">BTB domain-containing protein</fullName>
    </recommendedName>
</protein>
<dbReference type="Proteomes" id="UP000824998">
    <property type="component" value="Unassembled WGS sequence"/>
</dbReference>
<feature type="domain" description="BTB" evidence="1">
    <location>
        <begin position="14"/>
        <end position="81"/>
    </location>
</feature>
<dbReference type="SUPFAM" id="SSF54695">
    <property type="entry name" value="POZ domain"/>
    <property type="match status" value="1"/>
</dbReference>
<dbReference type="InterPro" id="IPR000210">
    <property type="entry name" value="BTB/POZ_dom"/>
</dbReference>
<proteinExistence type="predicted"/>
<gene>
    <name evidence="2" type="ORF">BJ875DRAFT_477644</name>
</gene>
<comment type="caution">
    <text evidence="2">The sequence shown here is derived from an EMBL/GenBank/DDBJ whole genome shotgun (WGS) entry which is preliminary data.</text>
</comment>
<evidence type="ECO:0000313" key="2">
    <source>
        <dbReference type="EMBL" id="KAG9228376.1"/>
    </source>
</evidence>
<dbReference type="PROSITE" id="PS50097">
    <property type="entry name" value="BTB"/>
    <property type="match status" value="1"/>
</dbReference>